<comment type="subcellular location">
    <subcellularLocation>
        <location evidence="1">Cell membrane</location>
        <topology evidence="1">Multi-pass membrane protein</topology>
    </subcellularLocation>
</comment>
<comment type="similarity">
    <text evidence="2">Belongs to the autoinducer-2 exporter (AI-2E) (TC 2.A.86) family.</text>
</comment>
<evidence type="ECO:0000256" key="5">
    <source>
        <dbReference type="ARBA" id="ARBA00022692"/>
    </source>
</evidence>
<dbReference type="InterPro" id="IPR002549">
    <property type="entry name" value="AI-2E-like"/>
</dbReference>
<evidence type="ECO:0000313" key="10">
    <source>
        <dbReference type="Proteomes" id="UP001501510"/>
    </source>
</evidence>
<feature type="transmembrane region" description="Helical" evidence="8">
    <location>
        <begin position="39"/>
        <end position="61"/>
    </location>
</feature>
<evidence type="ECO:0000256" key="4">
    <source>
        <dbReference type="ARBA" id="ARBA00022475"/>
    </source>
</evidence>
<name>A0ABN1JN52_9CLOT</name>
<keyword evidence="10" id="KW-1185">Reference proteome</keyword>
<comment type="caution">
    <text evidence="9">The sequence shown here is derived from an EMBL/GenBank/DDBJ whole genome shotgun (WGS) entry which is preliminary data.</text>
</comment>
<accession>A0ABN1JN52</accession>
<evidence type="ECO:0000256" key="7">
    <source>
        <dbReference type="ARBA" id="ARBA00023136"/>
    </source>
</evidence>
<keyword evidence="4" id="KW-1003">Cell membrane</keyword>
<feature type="transmembrane region" description="Helical" evidence="8">
    <location>
        <begin position="266"/>
        <end position="284"/>
    </location>
</feature>
<dbReference type="PANTHER" id="PTHR21716">
    <property type="entry name" value="TRANSMEMBRANE PROTEIN"/>
    <property type="match status" value="1"/>
</dbReference>
<feature type="transmembrane region" description="Helical" evidence="8">
    <location>
        <begin position="291"/>
        <end position="309"/>
    </location>
</feature>
<dbReference type="Proteomes" id="UP001501510">
    <property type="component" value="Unassembled WGS sequence"/>
</dbReference>
<keyword evidence="7 8" id="KW-0472">Membrane</keyword>
<dbReference type="EMBL" id="BAAACG010000010">
    <property type="protein sequence ID" value="GAA0743262.1"/>
    <property type="molecule type" value="Genomic_DNA"/>
</dbReference>
<gene>
    <name evidence="9" type="ORF">GCM10008906_26820</name>
</gene>
<evidence type="ECO:0000256" key="1">
    <source>
        <dbReference type="ARBA" id="ARBA00004651"/>
    </source>
</evidence>
<dbReference type="PANTHER" id="PTHR21716:SF53">
    <property type="entry name" value="PERMEASE PERM-RELATED"/>
    <property type="match status" value="1"/>
</dbReference>
<evidence type="ECO:0000256" key="3">
    <source>
        <dbReference type="ARBA" id="ARBA00022448"/>
    </source>
</evidence>
<dbReference type="Pfam" id="PF01594">
    <property type="entry name" value="AI-2E_transport"/>
    <property type="match status" value="1"/>
</dbReference>
<feature type="transmembrane region" description="Helical" evidence="8">
    <location>
        <begin position="235"/>
        <end position="260"/>
    </location>
</feature>
<evidence type="ECO:0000313" key="9">
    <source>
        <dbReference type="EMBL" id="GAA0743262.1"/>
    </source>
</evidence>
<proteinExistence type="inferred from homology"/>
<feature type="transmembrane region" description="Helical" evidence="8">
    <location>
        <begin position="73"/>
        <end position="95"/>
    </location>
</feature>
<reference evidence="9 10" key="1">
    <citation type="journal article" date="2019" name="Int. J. Syst. Evol. Microbiol.">
        <title>The Global Catalogue of Microorganisms (GCM) 10K type strain sequencing project: providing services to taxonomists for standard genome sequencing and annotation.</title>
        <authorList>
            <consortium name="The Broad Institute Genomics Platform"/>
            <consortium name="The Broad Institute Genome Sequencing Center for Infectious Disease"/>
            <person name="Wu L."/>
            <person name="Ma J."/>
        </authorList>
    </citation>
    <scope>NUCLEOTIDE SEQUENCE [LARGE SCALE GENOMIC DNA]</scope>
    <source>
        <strain evidence="9 10">JCM 1407</strain>
    </source>
</reference>
<protein>
    <submittedName>
        <fullName evidence="9">AI-2E family transporter</fullName>
    </submittedName>
</protein>
<keyword evidence="6 8" id="KW-1133">Transmembrane helix</keyword>
<feature type="transmembrane region" description="Helical" evidence="8">
    <location>
        <begin position="321"/>
        <end position="354"/>
    </location>
</feature>
<sequence>MVTKNKNIPYIKYIPIIIIGLLLFKFIDNIDSVFSLIKSFFSIITPFIWALGIAYLLNPLMKYFETKLRLKRWFSLLITYVLVIGFITIFLNTLLPKIIKNIGDLLNNAPNYIDETMDWFNNTVKHTKIYDTLIGASKSNDTVSNLLDKVSSFTNVFINGFVNKTIKFTSSMLKFLFGLIISIYLLLDKESLINNIKKALKALTSKDTYNNLISFFKEVDLVFSNYIVGKFIDSLIIGLICLVGLNIMNIPYAALIAFIVGVTNMIPYFGPFIGMIPAVIITIFYSYIKAIWVLIFIIILQQFDGLFLGPKILGNQVGLGPIWIILAITIGGGTFGILGMFLAVPIGAIVKIYLDKYINKKLNKKYGSTNVKND</sequence>
<organism evidence="9 10">
    <name type="scientific">Clostridium oceanicum</name>
    <dbReference type="NCBI Taxonomy" id="1543"/>
    <lineage>
        <taxon>Bacteria</taxon>
        <taxon>Bacillati</taxon>
        <taxon>Bacillota</taxon>
        <taxon>Clostridia</taxon>
        <taxon>Eubacteriales</taxon>
        <taxon>Clostridiaceae</taxon>
        <taxon>Clostridium</taxon>
    </lineage>
</organism>
<keyword evidence="5 8" id="KW-0812">Transmembrane</keyword>
<evidence type="ECO:0000256" key="6">
    <source>
        <dbReference type="ARBA" id="ARBA00022989"/>
    </source>
</evidence>
<feature type="transmembrane region" description="Helical" evidence="8">
    <location>
        <begin position="10"/>
        <end position="27"/>
    </location>
</feature>
<evidence type="ECO:0000256" key="8">
    <source>
        <dbReference type="SAM" id="Phobius"/>
    </source>
</evidence>
<keyword evidence="3" id="KW-0813">Transport</keyword>
<feature type="transmembrane region" description="Helical" evidence="8">
    <location>
        <begin position="168"/>
        <end position="187"/>
    </location>
</feature>
<evidence type="ECO:0000256" key="2">
    <source>
        <dbReference type="ARBA" id="ARBA00009773"/>
    </source>
</evidence>